<evidence type="ECO:0000259" key="1">
    <source>
        <dbReference type="PROSITE" id="PS50994"/>
    </source>
</evidence>
<proteinExistence type="predicted"/>
<dbReference type="InterPro" id="IPR056924">
    <property type="entry name" value="SH3_Tf2-1"/>
</dbReference>
<dbReference type="Gene3D" id="3.30.420.10">
    <property type="entry name" value="Ribonuclease H-like superfamily/Ribonuclease H"/>
    <property type="match status" value="1"/>
</dbReference>
<reference evidence="2" key="2">
    <citation type="submission" date="2022-01" db="EMBL/GenBank/DDBJ databases">
        <authorList>
            <person name="Yamashiro T."/>
            <person name="Shiraishi A."/>
            <person name="Satake H."/>
            <person name="Nakayama K."/>
        </authorList>
    </citation>
    <scope>NUCLEOTIDE SEQUENCE</scope>
</reference>
<protein>
    <submittedName>
        <fullName evidence="2">Reverse transcriptase domain, ribonuclease H-like domain, aspartic peptidase domain protein</fullName>
    </submittedName>
</protein>
<evidence type="ECO:0000313" key="2">
    <source>
        <dbReference type="EMBL" id="GJU07534.1"/>
    </source>
</evidence>
<dbReference type="EMBL" id="BQNB010021548">
    <property type="protein sequence ID" value="GJU07534.1"/>
    <property type="molecule type" value="Genomic_DNA"/>
</dbReference>
<feature type="domain" description="Integrase catalytic" evidence="1">
    <location>
        <begin position="1"/>
        <end position="66"/>
    </location>
</feature>
<dbReference type="PANTHER" id="PTHR45835:SF103">
    <property type="entry name" value="RNA-DIRECTED DNA POLYMERASE"/>
    <property type="match status" value="1"/>
</dbReference>
<dbReference type="PROSITE" id="PS50994">
    <property type="entry name" value="INTEGRASE"/>
    <property type="match status" value="1"/>
</dbReference>
<dbReference type="InterPro" id="IPR012337">
    <property type="entry name" value="RNaseH-like_sf"/>
</dbReference>
<reference evidence="2" key="1">
    <citation type="journal article" date="2022" name="Int. J. Mol. Sci.">
        <title>Draft Genome of Tanacetum Coccineum: Genomic Comparison of Closely Related Tanacetum-Family Plants.</title>
        <authorList>
            <person name="Yamashiro T."/>
            <person name="Shiraishi A."/>
            <person name="Nakayama K."/>
            <person name="Satake H."/>
        </authorList>
    </citation>
    <scope>NUCLEOTIDE SEQUENCE</scope>
</reference>
<evidence type="ECO:0000313" key="3">
    <source>
        <dbReference type="Proteomes" id="UP001151760"/>
    </source>
</evidence>
<dbReference type="InterPro" id="IPR036397">
    <property type="entry name" value="RNaseH_sf"/>
</dbReference>
<dbReference type="Pfam" id="PF24626">
    <property type="entry name" value="SH3_Tf2-1"/>
    <property type="match status" value="1"/>
</dbReference>
<dbReference type="PANTHER" id="PTHR45835">
    <property type="entry name" value="YALI0A06105P"/>
    <property type="match status" value="1"/>
</dbReference>
<keyword evidence="3" id="KW-1185">Reference proteome</keyword>
<organism evidence="2 3">
    <name type="scientific">Tanacetum coccineum</name>
    <dbReference type="NCBI Taxonomy" id="301880"/>
    <lineage>
        <taxon>Eukaryota</taxon>
        <taxon>Viridiplantae</taxon>
        <taxon>Streptophyta</taxon>
        <taxon>Embryophyta</taxon>
        <taxon>Tracheophyta</taxon>
        <taxon>Spermatophyta</taxon>
        <taxon>Magnoliopsida</taxon>
        <taxon>eudicotyledons</taxon>
        <taxon>Gunneridae</taxon>
        <taxon>Pentapetalae</taxon>
        <taxon>asterids</taxon>
        <taxon>campanulids</taxon>
        <taxon>Asterales</taxon>
        <taxon>Asteraceae</taxon>
        <taxon>Asteroideae</taxon>
        <taxon>Anthemideae</taxon>
        <taxon>Anthemidinae</taxon>
        <taxon>Tanacetum</taxon>
    </lineage>
</organism>
<comment type="caution">
    <text evidence="2">The sequence shown here is derived from an EMBL/GenBank/DDBJ whole genome shotgun (WGS) entry which is preliminary data.</text>
</comment>
<dbReference type="Proteomes" id="UP001151760">
    <property type="component" value="Unassembled WGS sequence"/>
</dbReference>
<sequence length="225" mass="26110">MSTAYHPKTDGQSERTIQTLEDMLRACVIDFGKGWEKHLPLVEFSYNNSYHASIKAAPFEALYGRKCRSPVCWAEVGDVQLTGPEIIHETTEKIVQIRQRLQAARDRQRSYANIRRKPLEFQVGDRVMLKVSPRKGVIRFGKRGKLNPRYIGPFKILEWIGPVAYKLELPEELSNIHSTFHVSNLKKCLSDESLVIPMKELRRDDNFNMRKNHRTIMDFPRSQGI</sequence>
<dbReference type="SUPFAM" id="SSF53098">
    <property type="entry name" value="Ribonuclease H-like"/>
    <property type="match status" value="1"/>
</dbReference>
<dbReference type="InterPro" id="IPR001584">
    <property type="entry name" value="Integrase_cat-core"/>
</dbReference>
<name>A0ABQ5J549_9ASTR</name>
<accession>A0ABQ5J549</accession>
<gene>
    <name evidence="2" type="ORF">Tco_1123964</name>
</gene>